<dbReference type="GO" id="GO:0008720">
    <property type="term" value="F:D-lactate dehydrogenase (NAD+) activity"/>
    <property type="evidence" value="ECO:0007669"/>
    <property type="project" value="TreeGrafter"/>
</dbReference>
<dbReference type="PROSITE" id="PS51379">
    <property type="entry name" value="4FE4S_FER_2"/>
    <property type="match status" value="1"/>
</dbReference>
<dbReference type="AlphaFoldDB" id="D0MD97"/>
<keyword evidence="4" id="KW-0274">FAD</keyword>
<feature type="domain" description="FAD-binding PCMH-type" evidence="9">
    <location>
        <begin position="49"/>
        <end position="277"/>
    </location>
</feature>
<dbReference type="InterPro" id="IPR016164">
    <property type="entry name" value="FAD-linked_Oxase-like_C"/>
</dbReference>
<keyword evidence="11" id="KW-1185">Reference proteome</keyword>
<keyword evidence="7" id="KW-0411">Iron-sulfur</keyword>
<evidence type="ECO:0000256" key="2">
    <source>
        <dbReference type="ARBA" id="ARBA00022630"/>
    </source>
</evidence>
<evidence type="ECO:0000256" key="4">
    <source>
        <dbReference type="ARBA" id="ARBA00022827"/>
    </source>
</evidence>
<dbReference type="Proteomes" id="UP000002221">
    <property type="component" value="Chromosome"/>
</dbReference>
<dbReference type="GO" id="GO:0051536">
    <property type="term" value="F:iron-sulfur cluster binding"/>
    <property type="evidence" value="ECO:0007669"/>
    <property type="project" value="UniProtKB-KW"/>
</dbReference>
<dbReference type="InterPro" id="IPR016169">
    <property type="entry name" value="FAD-bd_PCMH_sub2"/>
</dbReference>
<evidence type="ECO:0000313" key="11">
    <source>
        <dbReference type="Proteomes" id="UP000002221"/>
    </source>
</evidence>
<dbReference type="Pfam" id="PF01565">
    <property type="entry name" value="FAD_binding_4"/>
    <property type="match status" value="1"/>
</dbReference>
<dbReference type="InterPro" id="IPR004017">
    <property type="entry name" value="Cys_rich_dom"/>
</dbReference>
<dbReference type="SUPFAM" id="SSF55103">
    <property type="entry name" value="FAD-linked oxidases, C-terminal domain"/>
    <property type="match status" value="1"/>
</dbReference>
<dbReference type="eggNOG" id="COG0247">
    <property type="taxonomic scope" value="Bacteria"/>
</dbReference>
<dbReference type="STRING" id="518766.Rmar_2130"/>
<dbReference type="PROSITE" id="PS00198">
    <property type="entry name" value="4FE4S_FER_1"/>
    <property type="match status" value="1"/>
</dbReference>
<evidence type="ECO:0000313" key="10">
    <source>
        <dbReference type="EMBL" id="ACY49009.1"/>
    </source>
</evidence>
<keyword evidence="3" id="KW-0479">Metal-binding</keyword>
<dbReference type="InterPro" id="IPR016166">
    <property type="entry name" value="FAD-bd_PCMH"/>
</dbReference>
<dbReference type="InterPro" id="IPR017896">
    <property type="entry name" value="4Fe4S_Fe-S-bd"/>
</dbReference>
<dbReference type="InterPro" id="IPR017900">
    <property type="entry name" value="4Fe4S_Fe_S_CS"/>
</dbReference>
<dbReference type="InterPro" id="IPR004113">
    <property type="entry name" value="FAD-bd_oxidored_4_C"/>
</dbReference>
<evidence type="ECO:0000256" key="3">
    <source>
        <dbReference type="ARBA" id="ARBA00022723"/>
    </source>
</evidence>
<dbReference type="EMBL" id="CP001807">
    <property type="protein sequence ID" value="ACY49009.1"/>
    <property type="molecule type" value="Genomic_DNA"/>
</dbReference>
<dbReference type="InterPro" id="IPR036318">
    <property type="entry name" value="FAD-bd_PCMH-like_sf"/>
</dbReference>
<dbReference type="GO" id="GO:0004458">
    <property type="term" value="F:D-lactate dehydrogenase (cytochrome) activity"/>
    <property type="evidence" value="ECO:0007669"/>
    <property type="project" value="TreeGrafter"/>
</dbReference>
<comment type="cofactor">
    <cofactor evidence="1">
        <name>FAD</name>
        <dbReference type="ChEBI" id="CHEBI:57692"/>
    </cofactor>
</comment>
<dbReference type="eggNOG" id="COG0277">
    <property type="taxonomic scope" value="Bacteria"/>
</dbReference>
<evidence type="ECO:0000256" key="6">
    <source>
        <dbReference type="ARBA" id="ARBA00023004"/>
    </source>
</evidence>
<gene>
    <name evidence="10" type="ordered locus">Rmar_2130</name>
</gene>
<dbReference type="Pfam" id="PF02913">
    <property type="entry name" value="FAD-oxidase_C"/>
    <property type="match status" value="1"/>
</dbReference>
<dbReference type="GO" id="GO:1903457">
    <property type="term" value="P:lactate catabolic process"/>
    <property type="evidence" value="ECO:0007669"/>
    <property type="project" value="TreeGrafter"/>
</dbReference>
<sequence length="973" mass="107646">METLVRPTRPILSTERLEEFAARLRPRLRGSLCMDPMTRALYATDASIYRMEPVGVLLPAHADDVQAALELAQEFGIPVLPRGGGSSLAGQAVNEALVIDFTPRLHRILEINAEERWVRVEPGCPLEQLNKALQPYGLMVGPDPASGGRATLGGMLANNSTGAHSILYGNMIRHVHAVEALLADGTPVHFEPLSADAWAERTRRDGPEGRLYRELDALLREKGDVIARDTPRHWRRNSGYRLEYLLDPAERNLAQLLCGSEGTLAVVTELTVKLVPRPKRTALGVVHFHTRDEALRAVTTILETEPSAVELFDGVAIEATRHAPGYAPLLATFIQGDPGAVLITEYFGESEEELVHRLDVLEATLRRAGQGYAVVRALQPEHIRNVWNVRSEGVGLVMGVKGDHKPIPIIEDAAVPVEHLADYVADLERLLQETNTRAVFYAHASAGCLHIRPFINTKDAREVEKMRDIAVGSMELVKKYGGVLASEHGDGIVRGALNEAFLGPELCDVYRRLKQIFDPDGLLNPGKIIDTPPLTENLRMGPTYHTIELIEELDWSEEGGFARAVEQCNGNGACRKLESGVMCPSYMVTRDERHTTRGRANALRSVMSGALPVEELTGEALYEVMDLCVQCKGCKTECPSNVDMARIKAEWLAKYWEANGVPLRVRLFAHQPRLARWIGGGWKARLANFGLRNPLVRRVMDWTLGISARRQLPTFAVEPFTHWFRRQQRTSDGPTVVLFADTFNNYHHPEVARAATEFFWRLGLQVVVPDEKACCGRPLISKGLLSEAQRQVLDAVERLHPYVEQGWPIVGLEPSCILTFRDELLALLPGDPRARALARSVFTFEEYVARLADEGRLDGVRWTDTPRRVLLHGHCHQKALVGTQAAARVLALPGYTVEVLDTSCCGMAGAFGYEKEHVDISLKMAERRLAPAVRAADDGTLIAAPGTSCRAQIQDTTGRRALHPAEILLEALA</sequence>
<keyword evidence="2" id="KW-0285">Flavoprotein</keyword>
<dbReference type="Gene3D" id="3.30.43.10">
    <property type="entry name" value="Uridine Diphospho-n-acetylenolpyruvylglucosamine Reductase, domain 2"/>
    <property type="match status" value="1"/>
</dbReference>
<feature type="domain" description="4Fe-4S ferredoxin-type" evidence="8">
    <location>
        <begin position="618"/>
        <end position="650"/>
    </location>
</feature>
<dbReference type="Gene3D" id="1.10.45.10">
    <property type="entry name" value="Vanillyl-alcohol Oxidase, Chain A, domain 4"/>
    <property type="match status" value="1"/>
</dbReference>
<evidence type="ECO:0000259" key="8">
    <source>
        <dbReference type="PROSITE" id="PS51379"/>
    </source>
</evidence>
<dbReference type="Gene3D" id="3.30.70.2740">
    <property type="match status" value="1"/>
</dbReference>
<dbReference type="PROSITE" id="PS51387">
    <property type="entry name" value="FAD_PCMH"/>
    <property type="match status" value="1"/>
</dbReference>
<dbReference type="SUPFAM" id="SSF56176">
    <property type="entry name" value="FAD-binding/transporter-associated domain-like"/>
    <property type="match status" value="1"/>
</dbReference>
<organism evidence="10 11">
    <name type="scientific">Rhodothermus marinus (strain ATCC 43812 / DSM 4252 / R-10)</name>
    <name type="common">Rhodothermus obamensis</name>
    <dbReference type="NCBI Taxonomy" id="518766"/>
    <lineage>
        <taxon>Bacteria</taxon>
        <taxon>Pseudomonadati</taxon>
        <taxon>Rhodothermota</taxon>
        <taxon>Rhodothermia</taxon>
        <taxon>Rhodothermales</taxon>
        <taxon>Rhodothermaceae</taxon>
        <taxon>Rhodothermus</taxon>
    </lineage>
</organism>
<accession>D0MD97</accession>
<dbReference type="Pfam" id="PF02754">
    <property type="entry name" value="CCG"/>
    <property type="match status" value="2"/>
</dbReference>
<evidence type="ECO:0000256" key="1">
    <source>
        <dbReference type="ARBA" id="ARBA00001974"/>
    </source>
</evidence>
<dbReference type="Gene3D" id="3.30.465.10">
    <property type="match status" value="1"/>
</dbReference>
<dbReference type="SUPFAM" id="SSF46548">
    <property type="entry name" value="alpha-helical ferredoxin"/>
    <property type="match status" value="1"/>
</dbReference>
<keyword evidence="5" id="KW-0560">Oxidoreductase</keyword>
<evidence type="ECO:0000256" key="7">
    <source>
        <dbReference type="ARBA" id="ARBA00023014"/>
    </source>
</evidence>
<keyword evidence="6" id="KW-0408">Iron</keyword>
<dbReference type="GO" id="GO:0046872">
    <property type="term" value="F:metal ion binding"/>
    <property type="evidence" value="ECO:0007669"/>
    <property type="project" value="UniProtKB-KW"/>
</dbReference>
<dbReference type="Pfam" id="PF13183">
    <property type="entry name" value="Fer4_8"/>
    <property type="match status" value="1"/>
</dbReference>
<dbReference type="InterPro" id="IPR016167">
    <property type="entry name" value="FAD-bd_PCMH_sub1"/>
</dbReference>
<dbReference type="HOGENOM" id="CLU_010756_0_0_10"/>
<dbReference type="InterPro" id="IPR006094">
    <property type="entry name" value="Oxid_FAD_bind_N"/>
</dbReference>
<dbReference type="GO" id="GO:0071949">
    <property type="term" value="F:FAD binding"/>
    <property type="evidence" value="ECO:0007669"/>
    <property type="project" value="InterPro"/>
</dbReference>
<dbReference type="KEGG" id="rmr:Rmar_2130"/>
<dbReference type="PANTHER" id="PTHR11748:SF119">
    <property type="entry name" value="D-2-HYDROXYGLUTARATE DEHYDROGENASE"/>
    <property type="match status" value="1"/>
</dbReference>
<dbReference type="InterPro" id="IPR016171">
    <property type="entry name" value="Vanillyl_alc_oxidase_C-sub2"/>
</dbReference>
<protein>
    <submittedName>
        <fullName evidence="10">FAD linked oxidase domain protein</fullName>
    </submittedName>
</protein>
<dbReference type="RefSeq" id="WP_012844620.1">
    <property type="nucleotide sequence ID" value="NC_013501.1"/>
</dbReference>
<dbReference type="OrthoDB" id="9767256at2"/>
<proteinExistence type="predicted"/>
<name>D0MD97_RHOM4</name>
<evidence type="ECO:0000256" key="5">
    <source>
        <dbReference type="ARBA" id="ARBA00023002"/>
    </source>
</evidence>
<reference evidence="10 11" key="1">
    <citation type="journal article" date="2009" name="Stand. Genomic Sci.">
        <title>Complete genome sequence of Rhodothermus marinus type strain (R-10).</title>
        <authorList>
            <person name="Nolan M."/>
            <person name="Tindall B.J."/>
            <person name="Pomrenke H."/>
            <person name="Lapidus A."/>
            <person name="Copeland A."/>
            <person name="Glavina Del Rio T."/>
            <person name="Lucas S."/>
            <person name="Chen F."/>
            <person name="Tice H."/>
            <person name="Cheng J.F."/>
            <person name="Saunders E."/>
            <person name="Han C."/>
            <person name="Bruce D."/>
            <person name="Goodwin L."/>
            <person name="Chain P."/>
            <person name="Pitluck S."/>
            <person name="Ovchinikova G."/>
            <person name="Pati A."/>
            <person name="Ivanova N."/>
            <person name="Mavromatis K."/>
            <person name="Chen A."/>
            <person name="Palaniappan K."/>
            <person name="Land M."/>
            <person name="Hauser L."/>
            <person name="Chang Y.J."/>
            <person name="Jeffries C.D."/>
            <person name="Brettin T."/>
            <person name="Goker M."/>
            <person name="Bristow J."/>
            <person name="Eisen J.A."/>
            <person name="Markowitz V."/>
            <person name="Hugenholtz P."/>
            <person name="Kyrpides N.C."/>
            <person name="Klenk H.P."/>
            <person name="Detter J.C."/>
        </authorList>
    </citation>
    <scope>NUCLEOTIDE SEQUENCE [LARGE SCALE GENOMIC DNA]</scope>
    <source>
        <strain evidence="11">ATCC 43812 / DSM 4252 / R-10</strain>
    </source>
</reference>
<dbReference type="PANTHER" id="PTHR11748">
    <property type="entry name" value="D-LACTATE DEHYDROGENASE"/>
    <property type="match status" value="1"/>
</dbReference>
<evidence type="ECO:0000259" key="9">
    <source>
        <dbReference type="PROSITE" id="PS51387"/>
    </source>
</evidence>